<evidence type="ECO:0008006" key="3">
    <source>
        <dbReference type="Google" id="ProtNLM"/>
    </source>
</evidence>
<gene>
    <name evidence="2" type="ORF">EMAD1354_LOCUS3044</name>
</gene>
<proteinExistence type="predicted"/>
<protein>
    <recommendedName>
        <fullName evidence="3">Zinc-finger domain-containing protein</fullName>
    </recommendedName>
</protein>
<organism evidence="2">
    <name type="scientific">Erythrolobus madagascarensis</name>
    <dbReference type="NCBI Taxonomy" id="708628"/>
    <lineage>
        <taxon>Eukaryota</taxon>
        <taxon>Rhodophyta</taxon>
        <taxon>Bangiophyceae</taxon>
        <taxon>Porphyridiales</taxon>
        <taxon>Porphyridiaceae</taxon>
        <taxon>Erythrolobus</taxon>
    </lineage>
</organism>
<evidence type="ECO:0000256" key="1">
    <source>
        <dbReference type="SAM" id="MobiDB-lite"/>
    </source>
</evidence>
<reference evidence="2" key="1">
    <citation type="submission" date="2021-01" db="EMBL/GenBank/DDBJ databases">
        <authorList>
            <person name="Corre E."/>
            <person name="Pelletier E."/>
            <person name="Niang G."/>
            <person name="Scheremetjew M."/>
            <person name="Finn R."/>
            <person name="Kale V."/>
            <person name="Holt S."/>
            <person name="Cochrane G."/>
            <person name="Meng A."/>
            <person name="Brown T."/>
            <person name="Cohen L."/>
        </authorList>
    </citation>
    <scope>NUCLEOTIDE SEQUENCE</scope>
    <source>
        <strain evidence="2">CCMP3276</strain>
    </source>
</reference>
<feature type="compositionally biased region" description="Polar residues" evidence="1">
    <location>
        <begin position="80"/>
        <end position="102"/>
    </location>
</feature>
<name>A0A7S0XJY0_9RHOD</name>
<evidence type="ECO:0000313" key="2">
    <source>
        <dbReference type="EMBL" id="CAD8726963.1"/>
    </source>
</evidence>
<dbReference type="AlphaFoldDB" id="A0A7S0XJY0"/>
<accession>A0A7S0XJY0</accession>
<feature type="region of interest" description="Disordered" evidence="1">
    <location>
        <begin position="70"/>
        <end position="117"/>
    </location>
</feature>
<dbReference type="EMBL" id="HBFE01004744">
    <property type="protein sequence ID" value="CAD8726963.1"/>
    <property type="molecule type" value="Transcribed_RNA"/>
</dbReference>
<sequence length="212" mass="23490">MEPSMTDIISNLCEIDAAMGTLGSREDVSEVPLVQGLNLTTTASMSRSDGDLDSMFWDLLPDLESMSSWKTCTDTERKPTPQSSTPASARSYKGTSPSVHKSVSQRKKWELQKKRSSSKNKVPSRYCHVCSRPAWRARSVGCSELKNGCCKIICEPCLETTLGVTFEEASTTGTRCTHCSNQCPPSARCHSYQRANNNRRALTILRRELETA</sequence>